<reference evidence="1" key="2">
    <citation type="submission" date="2022-06" db="UniProtKB">
        <authorList>
            <consortium name="EnsemblMetazoa"/>
        </authorList>
    </citation>
    <scope>IDENTIFICATION</scope>
    <source>
        <strain evidence="1">DF5081</strain>
    </source>
</reference>
<dbReference type="PANTHER" id="PTHR10974">
    <property type="entry name" value="FI08016P-RELATED"/>
    <property type="match status" value="1"/>
</dbReference>
<reference evidence="2" key="1">
    <citation type="submission" date="2010-08" db="EMBL/GenBank/DDBJ databases">
        <authorList>
            <consortium name="Caenorhabditis japonica Sequencing Consortium"/>
            <person name="Wilson R.K."/>
        </authorList>
    </citation>
    <scope>NUCLEOTIDE SEQUENCE [LARGE SCALE GENOMIC DNA]</scope>
    <source>
        <strain evidence="2">DF5081</strain>
    </source>
</reference>
<protein>
    <submittedName>
        <fullName evidence="1">Uncharacterized protein</fullName>
    </submittedName>
</protein>
<dbReference type="InterPro" id="IPR004245">
    <property type="entry name" value="DUF229"/>
</dbReference>
<dbReference type="AlphaFoldDB" id="A0A8R1HN75"/>
<proteinExistence type="predicted"/>
<evidence type="ECO:0000313" key="2">
    <source>
        <dbReference type="Proteomes" id="UP000005237"/>
    </source>
</evidence>
<dbReference type="PANTHER" id="PTHR10974:SF69">
    <property type="entry name" value="TRANSMEMBRANE PROTEIN"/>
    <property type="match status" value="1"/>
</dbReference>
<organism evidence="1 2">
    <name type="scientific">Caenorhabditis japonica</name>
    <dbReference type="NCBI Taxonomy" id="281687"/>
    <lineage>
        <taxon>Eukaryota</taxon>
        <taxon>Metazoa</taxon>
        <taxon>Ecdysozoa</taxon>
        <taxon>Nematoda</taxon>
        <taxon>Chromadorea</taxon>
        <taxon>Rhabditida</taxon>
        <taxon>Rhabditina</taxon>
        <taxon>Rhabditomorpha</taxon>
        <taxon>Rhabditoidea</taxon>
        <taxon>Rhabditidae</taxon>
        <taxon>Peloderinae</taxon>
        <taxon>Caenorhabditis</taxon>
    </lineage>
</organism>
<dbReference type="GO" id="GO:0005615">
    <property type="term" value="C:extracellular space"/>
    <property type="evidence" value="ECO:0007669"/>
    <property type="project" value="TreeGrafter"/>
</dbReference>
<name>A0A8R1HN75_CAEJA</name>
<accession>A0A8R1HN75</accession>
<dbReference type="EnsemblMetazoa" id="CJA02499.1">
    <property type="protein sequence ID" value="CJA02499.1"/>
    <property type="gene ID" value="WBGene00121703"/>
</dbReference>
<keyword evidence="2" id="KW-1185">Reference proteome</keyword>
<evidence type="ECO:0000313" key="1">
    <source>
        <dbReference type="EnsemblMetazoa" id="CJA02499.1"/>
    </source>
</evidence>
<dbReference type="Proteomes" id="UP000005237">
    <property type="component" value="Unassembled WGS sequence"/>
</dbReference>
<dbReference type="Pfam" id="PF02995">
    <property type="entry name" value="DUF229"/>
    <property type="match status" value="1"/>
</dbReference>
<sequence>MTVMKEARPLQDLLLQLGSSNKLNVFQKAKQQNFTTFFSGPQQIRDLFEVDYDTTTHRNFVFQDLIDDKKCLEDGRRFVDDQLERFKGFLTATKGFKFFSTIFLDDYGVRKKAIDLDLNETLTNLESNGIFQNTTLIITSYNLSDKELTGADEDDKNPFLAVRLSDEWKKRYPQKFDFLNMNFNRLVLSSNTYELIMNLLEPNSTSSESPWFTALSIFRTCSDLGISKNTCLCMNTVEYCLRV</sequence>